<dbReference type="AlphaFoldDB" id="A0AAN9GGG4"/>
<dbReference type="PROSITE" id="PS00237">
    <property type="entry name" value="G_PROTEIN_RECEP_F1_1"/>
    <property type="match status" value="1"/>
</dbReference>
<keyword evidence="15" id="KW-1185">Reference proteome</keyword>
<dbReference type="Pfam" id="PF00001">
    <property type="entry name" value="7tm_1"/>
    <property type="match status" value="1"/>
</dbReference>
<keyword evidence="7" id="KW-1015">Disulfide bond</keyword>
<evidence type="ECO:0000256" key="8">
    <source>
        <dbReference type="ARBA" id="ARBA00023170"/>
    </source>
</evidence>
<keyword evidence="10 11" id="KW-0807">Transducer</keyword>
<dbReference type="PROSITE" id="PS50262">
    <property type="entry name" value="G_PROTEIN_RECEP_F1_2"/>
    <property type="match status" value="1"/>
</dbReference>
<keyword evidence="4 12" id="KW-1133">Transmembrane helix</keyword>
<dbReference type="InterPro" id="IPR017452">
    <property type="entry name" value="GPCR_Rhodpsn_7TM"/>
</dbReference>
<accession>A0AAN9GGG4</accession>
<comment type="subcellular location">
    <subcellularLocation>
        <location evidence="1">Cell membrane</location>
        <topology evidence="1">Multi-pass membrane protein</topology>
    </subcellularLocation>
</comment>
<evidence type="ECO:0000256" key="7">
    <source>
        <dbReference type="ARBA" id="ARBA00023157"/>
    </source>
</evidence>
<evidence type="ECO:0000256" key="11">
    <source>
        <dbReference type="RuleBase" id="RU000688"/>
    </source>
</evidence>
<evidence type="ECO:0000256" key="5">
    <source>
        <dbReference type="ARBA" id="ARBA00023040"/>
    </source>
</evidence>
<protein>
    <recommendedName>
        <fullName evidence="13">G-protein coupled receptors family 1 profile domain-containing protein</fullName>
    </recommendedName>
</protein>
<feature type="transmembrane region" description="Helical" evidence="12">
    <location>
        <begin position="145"/>
        <end position="163"/>
    </location>
</feature>
<dbReference type="EMBL" id="JBAMIC010000007">
    <property type="protein sequence ID" value="KAK7105860.1"/>
    <property type="molecule type" value="Genomic_DNA"/>
</dbReference>
<comment type="similarity">
    <text evidence="11">Belongs to the G-protein coupled receptor 1 family.</text>
</comment>
<feature type="transmembrane region" description="Helical" evidence="12">
    <location>
        <begin position="184"/>
        <end position="205"/>
    </location>
</feature>
<dbReference type="InterPro" id="IPR000276">
    <property type="entry name" value="GPCR_Rhodpsn"/>
</dbReference>
<evidence type="ECO:0000256" key="9">
    <source>
        <dbReference type="ARBA" id="ARBA00023180"/>
    </source>
</evidence>
<sequence length="352" mass="39759">MAGPDVENELLITVRLNLTLGNNNKYKNNSYNEYNDVMKGGEVDPTMGTEELQSFHDALFTHTQPFTIILIVIYILNFVVGLVGNVFVILVILRHRHMRTLTNVFFVNLTIGDLMVVCICLPITLGNYVYKNWVYGQVMCKLTPFLQGTAVGVSVLSMMSISINRYFAIHKPLQAKIVFSGGKVGVMLVAIWLTSVTAVSPFLFINSVTSWGVPGMFLAHVCEEKWGIVEARQLYNILIFLVLFVLPLIIMALLYTRISMTLFTDDTHLFATTATGKPVVNGSASRLLKQRRKTVRSLILLVVLFGVSWLPYYVVNIWLDFNTRSDSTYNVLNFIYPLVQVNYCFDFGESFV</sequence>
<reference evidence="14 15" key="1">
    <citation type="submission" date="2024-02" db="EMBL/GenBank/DDBJ databases">
        <title>Chromosome-scale genome assembly of the rough periwinkle Littorina saxatilis.</title>
        <authorList>
            <person name="De Jode A."/>
            <person name="Faria R."/>
            <person name="Formenti G."/>
            <person name="Sims Y."/>
            <person name="Smith T.P."/>
            <person name="Tracey A."/>
            <person name="Wood J.M.D."/>
            <person name="Zagrodzka Z.B."/>
            <person name="Johannesson K."/>
            <person name="Butlin R.K."/>
            <person name="Leder E.H."/>
        </authorList>
    </citation>
    <scope>NUCLEOTIDE SEQUENCE [LARGE SCALE GENOMIC DNA]</scope>
    <source>
        <strain evidence="14">Snail1</strain>
        <tissue evidence="14">Muscle</tissue>
    </source>
</reference>
<keyword evidence="3 11" id="KW-0812">Transmembrane</keyword>
<evidence type="ECO:0000256" key="2">
    <source>
        <dbReference type="ARBA" id="ARBA00022475"/>
    </source>
</evidence>
<evidence type="ECO:0000256" key="1">
    <source>
        <dbReference type="ARBA" id="ARBA00004651"/>
    </source>
</evidence>
<organism evidence="14 15">
    <name type="scientific">Littorina saxatilis</name>
    <dbReference type="NCBI Taxonomy" id="31220"/>
    <lineage>
        <taxon>Eukaryota</taxon>
        <taxon>Metazoa</taxon>
        <taxon>Spiralia</taxon>
        <taxon>Lophotrochozoa</taxon>
        <taxon>Mollusca</taxon>
        <taxon>Gastropoda</taxon>
        <taxon>Caenogastropoda</taxon>
        <taxon>Littorinimorpha</taxon>
        <taxon>Littorinoidea</taxon>
        <taxon>Littorinidae</taxon>
        <taxon>Littorina</taxon>
    </lineage>
</organism>
<dbReference type="PANTHER" id="PTHR45695:SF9">
    <property type="entry name" value="LEUCOKININ RECEPTOR"/>
    <property type="match status" value="1"/>
</dbReference>
<dbReference type="CDD" id="cd14993">
    <property type="entry name" value="7tmA_CCKR-like"/>
    <property type="match status" value="1"/>
</dbReference>
<evidence type="ECO:0000313" key="15">
    <source>
        <dbReference type="Proteomes" id="UP001374579"/>
    </source>
</evidence>
<dbReference type="PRINTS" id="PR00237">
    <property type="entry name" value="GPCRRHODOPSN"/>
</dbReference>
<comment type="caution">
    <text evidence="14">The sequence shown here is derived from an EMBL/GenBank/DDBJ whole genome shotgun (WGS) entry which is preliminary data.</text>
</comment>
<evidence type="ECO:0000256" key="6">
    <source>
        <dbReference type="ARBA" id="ARBA00023136"/>
    </source>
</evidence>
<keyword evidence="5 11" id="KW-0297">G-protein coupled receptor</keyword>
<keyword evidence="2" id="KW-1003">Cell membrane</keyword>
<feature type="transmembrane region" description="Helical" evidence="12">
    <location>
        <begin position="298"/>
        <end position="319"/>
    </location>
</feature>
<dbReference type="PANTHER" id="PTHR45695">
    <property type="entry name" value="LEUCOKININ RECEPTOR-RELATED"/>
    <property type="match status" value="1"/>
</dbReference>
<keyword evidence="9" id="KW-0325">Glycoprotein</keyword>
<gene>
    <name evidence="14" type="ORF">V1264_017185</name>
</gene>
<dbReference type="PRINTS" id="PR00358">
    <property type="entry name" value="BOMBESINR"/>
</dbReference>
<proteinExistence type="inferred from homology"/>
<name>A0AAN9GGG4_9CAEN</name>
<feature type="transmembrane region" description="Helical" evidence="12">
    <location>
        <begin position="105"/>
        <end position="125"/>
    </location>
</feature>
<evidence type="ECO:0000256" key="4">
    <source>
        <dbReference type="ARBA" id="ARBA00022989"/>
    </source>
</evidence>
<feature type="transmembrane region" description="Helical" evidence="12">
    <location>
        <begin position="234"/>
        <end position="255"/>
    </location>
</feature>
<evidence type="ECO:0000256" key="10">
    <source>
        <dbReference type="ARBA" id="ARBA00023224"/>
    </source>
</evidence>
<dbReference type="InterPro" id="IPR001556">
    <property type="entry name" value="Bombsn_rcpt-like"/>
</dbReference>
<evidence type="ECO:0000256" key="3">
    <source>
        <dbReference type="ARBA" id="ARBA00022692"/>
    </source>
</evidence>
<dbReference type="Gene3D" id="1.20.1070.10">
    <property type="entry name" value="Rhodopsin 7-helix transmembrane proteins"/>
    <property type="match status" value="1"/>
</dbReference>
<evidence type="ECO:0000256" key="12">
    <source>
        <dbReference type="SAM" id="Phobius"/>
    </source>
</evidence>
<keyword evidence="8 11" id="KW-0675">Receptor</keyword>
<evidence type="ECO:0000259" key="13">
    <source>
        <dbReference type="PROSITE" id="PS50262"/>
    </source>
</evidence>
<dbReference type="Proteomes" id="UP001374579">
    <property type="component" value="Unassembled WGS sequence"/>
</dbReference>
<dbReference type="GO" id="GO:0008528">
    <property type="term" value="F:G protein-coupled peptide receptor activity"/>
    <property type="evidence" value="ECO:0007669"/>
    <property type="project" value="InterPro"/>
</dbReference>
<keyword evidence="6 12" id="KW-0472">Membrane</keyword>
<feature type="domain" description="G-protein coupled receptors family 1 profile" evidence="13">
    <location>
        <begin position="84"/>
        <end position="317"/>
    </location>
</feature>
<evidence type="ECO:0000313" key="14">
    <source>
        <dbReference type="EMBL" id="KAK7105860.1"/>
    </source>
</evidence>
<dbReference type="GO" id="GO:0005886">
    <property type="term" value="C:plasma membrane"/>
    <property type="evidence" value="ECO:0007669"/>
    <property type="project" value="UniProtKB-SubCell"/>
</dbReference>
<feature type="transmembrane region" description="Helical" evidence="12">
    <location>
        <begin position="66"/>
        <end position="93"/>
    </location>
</feature>
<dbReference type="SUPFAM" id="SSF81321">
    <property type="entry name" value="Family A G protein-coupled receptor-like"/>
    <property type="match status" value="1"/>
</dbReference>